<dbReference type="OrthoDB" id="2669721at2759"/>
<proteinExistence type="predicted"/>
<organism evidence="1 2">
    <name type="scientific">Pholiota conissans</name>
    <dbReference type="NCBI Taxonomy" id="109636"/>
    <lineage>
        <taxon>Eukaryota</taxon>
        <taxon>Fungi</taxon>
        <taxon>Dikarya</taxon>
        <taxon>Basidiomycota</taxon>
        <taxon>Agaricomycotina</taxon>
        <taxon>Agaricomycetes</taxon>
        <taxon>Agaricomycetidae</taxon>
        <taxon>Agaricales</taxon>
        <taxon>Agaricineae</taxon>
        <taxon>Strophariaceae</taxon>
        <taxon>Pholiota</taxon>
    </lineage>
</organism>
<dbReference type="EMBL" id="MU155257">
    <property type="protein sequence ID" value="KAF9477570.1"/>
    <property type="molecule type" value="Genomic_DNA"/>
</dbReference>
<evidence type="ECO:0008006" key="3">
    <source>
        <dbReference type="Google" id="ProtNLM"/>
    </source>
</evidence>
<evidence type="ECO:0000313" key="1">
    <source>
        <dbReference type="EMBL" id="KAF9477570.1"/>
    </source>
</evidence>
<sequence>MPKTTRKKTSTEKYTCHCAQKCGGVPKQLSKHAYQQHAIFRRLETENFQQEGEETRTTCDRTVGPEQLIFESSTESLEQLGTTSVPNHNHDRNFNVDDPNDADPGCLDDLESWAEDDDSGTYEKELEEIFAATQLDDLCVAVAFIKALQSASLDDAYNKMDPKWLHRLRNPPKERLNIDDHPDVRLGLDTFLVSLKSSVDTYVTMREAILRRHPEDRIPSYDQMKRLITEITGVDSVVHPMCKNSCLAFTGPFSDLDKCPKCQAPKLCPITKKPYQEFHTILLGPILQALWREPSSARMFEYRRTITKTIINELEANNGILSSCNDFFYGTDYLENVKKGEISDDDIVLMLSIDGAQLYTHKASDCWIYIWVIMDFSPDERYKKRYVLPGGFIPGPNKPKNLDSFQFPGLHHLCALQREGLKIWDASKDRLFISKLFLALNTADGPGMAYLNGLVGHHGKYGCRLYCAVPGRHKPNGSHYYPALLKPNDYVMQGCDHDDISHFESLSTSSNWYLQNLRYLLQSPNETQYKKRRLETGITKPTIFLGIQNNCILGIPGCFGSDVMHLASFNLSDLLVSLWRGQLDNETTDPTSAWPWAVLRGDIWEQHGKAVAKATPYLPGSFDRPPRNIADKINSGYKAWEWLLYLYGLAPALLYGILPQPYYSHFCKLVKAMKIIQQHNIKTSDLLIAKDLFQSFAHEFETIYYQRRIDRLHFCRQSIHALLHLVHEVIRIGPLICSSQWTMERTIGNLGEEIRQPSNPYANLSQRGLFRCQMNALMAMVPDLRKEPPALPRGGVDLGGGFALLRARDRYDRAMRPCEAHALAIYLRNTDGTIFGAHCPKIARWARLRLPNGQVARSRWKEIQKPLNKVRISRNVKYRCDGKLHFGEVYFYFRCRSQGREMTLAVISKYSDPSPDLLAASHETFVSCQYFGDGALLVIDVSCIESVVAMVPHYCAPHSTDLEPHFFVVERPGLSIWTLGSTQPESITETS</sequence>
<protein>
    <recommendedName>
        <fullName evidence="3">Transposase family Tnp2 protein</fullName>
    </recommendedName>
</protein>
<dbReference type="AlphaFoldDB" id="A0A9P5YZK2"/>
<dbReference type="Proteomes" id="UP000807469">
    <property type="component" value="Unassembled WGS sequence"/>
</dbReference>
<dbReference type="InterPro" id="IPR004242">
    <property type="entry name" value="Transposase_21"/>
</dbReference>
<evidence type="ECO:0000313" key="2">
    <source>
        <dbReference type="Proteomes" id="UP000807469"/>
    </source>
</evidence>
<comment type="caution">
    <text evidence="1">The sequence shown here is derived from an EMBL/GenBank/DDBJ whole genome shotgun (WGS) entry which is preliminary data.</text>
</comment>
<reference evidence="1" key="1">
    <citation type="submission" date="2020-11" db="EMBL/GenBank/DDBJ databases">
        <authorList>
            <consortium name="DOE Joint Genome Institute"/>
            <person name="Ahrendt S."/>
            <person name="Riley R."/>
            <person name="Andreopoulos W."/>
            <person name="Labutti K."/>
            <person name="Pangilinan J."/>
            <person name="Ruiz-Duenas F.J."/>
            <person name="Barrasa J.M."/>
            <person name="Sanchez-Garcia M."/>
            <person name="Camarero S."/>
            <person name="Miyauchi S."/>
            <person name="Serrano A."/>
            <person name="Linde D."/>
            <person name="Babiker R."/>
            <person name="Drula E."/>
            <person name="Ayuso-Fernandez I."/>
            <person name="Pacheco R."/>
            <person name="Padilla G."/>
            <person name="Ferreira P."/>
            <person name="Barriuso J."/>
            <person name="Kellner H."/>
            <person name="Castanera R."/>
            <person name="Alfaro M."/>
            <person name="Ramirez L."/>
            <person name="Pisabarro A.G."/>
            <person name="Kuo A."/>
            <person name="Tritt A."/>
            <person name="Lipzen A."/>
            <person name="He G."/>
            <person name="Yan M."/>
            <person name="Ng V."/>
            <person name="Cullen D."/>
            <person name="Martin F."/>
            <person name="Rosso M.-N."/>
            <person name="Henrissat B."/>
            <person name="Hibbett D."/>
            <person name="Martinez A.T."/>
            <person name="Grigoriev I.V."/>
        </authorList>
    </citation>
    <scope>NUCLEOTIDE SEQUENCE</scope>
    <source>
        <strain evidence="1">CIRM-BRFM 674</strain>
    </source>
</reference>
<dbReference type="PANTHER" id="PTHR46579">
    <property type="entry name" value="F5/8 TYPE C DOMAIN-CONTAINING PROTEIN-RELATED"/>
    <property type="match status" value="1"/>
</dbReference>
<dbReference type="PANTHER" id="PTHR46579:SF1">
    <property type="entry name" value="F5_8 TYPE C DOMAIN-CONTAINING PROTEIN"/>
    <property type="match status" value="1"/>
</dbReference>
<accession>A0A9P5YZK2</accession>
<name>A0A9P5YZK2_9AGAR</name>
<gene>
    <name evidence="1" type="ORF">BDN70DRAFT_914090</name>
</gene>
<keyword evidence="2" id="KW-1185">Reference proteome</keyword>
<dbReference type="Pfam" id="PF02992">
    <property type="entry name" value="Transposase_21"/>
    <property type="match status" value="1"/>
</dbReference>